<dbReference type="AlphaFoldDB" id="A0A2G6K8X8"/>
<dbReference type="EMBL" id="PDSL01000053">
    <property type="protein sequence ID" value="PIE32114.1"/>
    <property type="molecule type" value="Genomic_DNA"/>
</dbReference>
<reference evidence="1 2" key="1">
    <citation type="submission" date="2017-10" db="EMBL/GenBank/DDBJ databases">
        <title>Novel microbial diversity and functional potential in the marine mammal oral microbiome.</title>
        <authorList>
            <person name="Dudek N.K."/>
            <person name="Sun C.L."/>
            <person name="Burstein D."/>
            <person name="Kantor R.S."/>
            <person name="Aliaga Goltsman D.S."/>
            <person name="Bik E.M."/>
            <person name="Thomas B.C."/>
            <person name="Banfield J.F."/>
            <person name="Relman D.A."/>
        </authorList>
    </citation>
    <scope>NUCLEOTIDE SEQUENCE [LARGE SCALE GENOMIC DNA]</scope>
    <source>
        <strain evidence="1">DOLJORAL78_61_10</strain>
    </source>
</reference>
<dbReference type="Proteomes" id="UP000230914">
    <property type="component" value="Unassembled WGS sequence"/>
</dbReference>
<accession>A0A2G6K8X8</accession>
<evidence type="ECO:0000313" key="2">
    <source>
        <dbReference type="Proteomes" id="UP000230914"/>
    </source>
</evidence>
<organism evidence="1 2">
    <name type="scientific">Ilumatobacter coccineus</name>
    <dbReference type="NCBI Taxonomy" id="467094"/>
    <lineage>
        <taxon>Bacteria</taxon>
        <taxon>Bacillati</taxon>
        <taxon>Actinomycetota</taxon>
        <taxon>Acidimicrobiia</taxon>
        <taxon>Acidimicrobiales</taxon>
        <taxon>Ilumatobacteraceae</taxon>
        <taxon>Ilumatobacter</taxon>
    </lineage>
</organism>
<proteinExistence type="predicted"/>
<protein>
    <submittedName>
        <fullName evidence="1">Uncharacterized protein</fullName>
    </submittedName>
</protein>
<gene>
    <name evidence="1" type="ORF">CSA55_04045</name>
</gene>
<comment type="caution">
    <text evidence="1">The sequence shown here is derived from an EMBL/GenBank/DDBJ whole genome shotgun (WGS) entry which is preliminary data.</text>
</comment>
<name>A0A2G6K8X8_9ACTN</name>
<sequence>MERGDQLSPIAAELMEIVDAVAADWLARIATEGAHRAGIILDERALAQMSISGADDLTTAMRQLLSTDVDDQRTNPLSLFRAAVTGPTKLLASAGVPIPPSDPFAQRAFPDDPYRLGPATWSDVDQRLHEPGLRWGAWKAMTVMRRHRGEDDSIS</sequence>
<evidence type="ECO:0000313" key="1">
    <source>
        <dbReference type="EMBL" id="PIE32114.1"/>
    </source>
</evidence>